<evidence type="ECO:0000313" key="16">
    <source>
        <dbReference type="Proteomes" id="UP000688137"/>
    </source>
</evidence>
<dbReference type="GO" id="GO:0006457">
    <property type="term" value="P:protein folding"/>
    <property type="evidence" value="ECO:0007669"/>
    <property type="project" value="TreeGrafter"/>
</dbReference>
<keyword evidence="9 13" id="KW-0413">Isomerase</keyword>
<dbReference type="FunFam" id="3.40.30.10:FF:000023">
    <property type="entry name" value="Protein disulfide-isomerase"/>
    <property type="match status" value="1"/>
</dbReference>
<dbReference type="NCBIfam" id="TIGR01130">
    <property type="entry name" value="ER_PDI_fam"/>
    <property type="match status" value="1"/>
</dbReference>
<keyword evidence="5 13" id="KW-0732">Signal</keyword>
<proteinExistence type="inferred from homology"/>
<dbReference type="CDD" id="cd02961">
    <property type="entry name" value="PDI_a_family"/>
    <property type="match status" value="1"/>
</dbReference>
<dbReference type="EMBL" id="CAJJDM010000023">
    <property type="protein sequence ID" value="CAD8056722.1"/>
    <property type="molecule type" value="Genomic_DNA"/>
</dbReference>
<evidence type="ECO:0000256" key="4">
    <source>
        <dbReference type="ARBA" id="ARBA00012723"/>
    </source>
</evidence>
<evidence type="ECO:0000256" key="10">
    <source>
        <dbReference type="ARBA" id="ARBA00023284"/>
    </source>
</evidence>
<dbReference type="CDD" id="cd02995">
    <property type="entry name" value="PDI_a_PDI_a'_C"/>
    <property type="match status" value="1"/>
</dbReference>
<keyword evidence="16" id="KW-1185">Reference proteome</keyword>
<evidence type="ECO:0000256" key="3">
    <source>
        <dbReference type="ARBA" id="ARBA00006347"/>
    </source>
</evidence>
<evidence type="ECO:0000256" key="7">
    <source>
        <dbReference type="ARBA" id="ARBA00022824"/>
    </source>
</evidence>
<dbReference type="PROSITE" id="PS51352">
    <property type="entry name" value="THIOREDOXIN_2"/>
    <property type="match status" value="2"/>
</dbReference>
<feature type="signal peptide" evidence="13">
    <location>
        <begin position="1"/>
        <end position="17"/>
    </location>
</feature>
<gene>
    <name evidence="15" type="ORF">PPRIM_AZ9-3.1.T0250022</name>
</gene>
<dbReference type="InterPro" id="IPR013766">
    <property type="entry name" value="Thioredoxin_domain"/>
</dbReference>
<comment type="catalytic activity">
    <reaction evidence="1 13">
        <text>Catalyzes the rearrangement of -S-S- bonds in proteins.</text>
        <dbReference type="EC" id="5.3.4.1"/>
    </reaction>
</comment>
<evidence type="ECO:0000256" key="1">
    <source>
        <dbReference type="ARBA" id="ARBA00001182"/>
    </source>
</evidence>
<feature type="domain" description="Thioredoxin" evidence="14">
    <location>
        <begin position="4"/>
        <end position="152"/>
    </location>
</feature>
<reference evidence="15" key="1">
    <citation type="submission" date="2021-01" db="EMBL/GenBank/DDBJ databases">
        <authorList>
            <consortium name="Genoscope - CEA"/>
            <person name="William W."/>
        </authorList>
    </citation>
    <scope>NUCLEOTIDE SEQUENCE</scope>
</reference>
<dbReference type="InterPro" id="IPR005792">
    <property type="entry name" value="Prot_disulphide_isomerase"/>
</dbReference>
<feature type="disulfide bond" description="Redox-active" evidence="11">
    <location>
        <begin position="51"/>
        <end position="54"/>
    </location>
</feature>
<dbReference type="PANTHER" id="PTHR18929">
    <property type="entry name" value="PROTEIN DISULFIDE ISOMERASE"/>
    <property type="match status" value="1"/>
</dbReference>
<evidence type="ECO:0000256" key="9">
    <source>
        <dbReference type="ARBA" id="ARBA00023235"/>
    </source>
</evidence>
<evidence type="ECO:0000256" key="12">
    <source>
        <dbReference type="RuleBase" id="RU004208"/>
    </source>
</evidence>
<name>A0A8S1KTR6_PARPR</name>
<keyword evidence="7" id="KW-0256">Endoplasmic reticulum</keyword>
<keyword evidence="10 11" id="KW-0676">Redox-active center</keyword>
<comment type="similarity">
    <text evidence="3 12">Belongs to the protein disulfide isomerase family.</text>
</comment>
<dbReference type="CDD" id="cd02981">
    <property type="entry name" value="PDI_b_family"/>
    <property type="match status" value="1"/>
</dbReference>
<evidence type="ECO:0000256" key="5">
    <source>
        <dbReference type="ARBA" id="ARBA00022729"/>
    </source>
</evidence>
<evidence type="ECO:0000256" key="11">
    <source>
        <dbReference type="PIRSR" id="PIRSR605792-51"/>
    </source>
</evidence>
<evidence type="ECO:0000259" key="14">
    <source>
        <dbReference type="PROSITE" id="PS51352"/>
    </source>
</evidence>
<protein>
    <recommendedName>
        <fullName evidence="4 13">Protein disulfide-isomerase</fullName>
        <ecNumber evidence="4 13">5.3.4.1</ecNumber>
    </recommendedName>
</protein>
<dbReference type="GO" id="GO:0003756">
    <property type="term" value="F:protein disulfide isomerase activity"/>
    <property type="evidence" value="ECO:0007669"/>
    <property type="project" value="UniProtKB-EC"/>
</dbReference>
<dbReference type="PANTHER" id="PTHR18929:SF240">
    <property type="entry name" value="PROTEIN DISULFIDE-ISOMERASE"/>
    <property type="match status" value="1"/>
</dbReference>
<evidence type="ECO:0000313" key="15">
    <source>
        <dbReference type="EMBL" id="CAD8056722.1"/>
    </source>
</evidence>
<dbReference type="NCBIfam" id="TIGR01126">
    <property type="entry name" value="pdi_dom"/>
    <property type="match status" value="2"/>
</dbReference>
<feature type="disulfide bond" description="Redox-active" evidence="11">
    <location>
        <begin position="393"/>
        <end position="396"/>
    </location>
</feature>
<evidence type="ECO:0000256" key="13">
    <source>
        <dbReference type="RuleBase" id="RU361130"/>
    </source>
</evidence>
<dbReference type="FunFam" id="3.40.30.10:FF:000027">
    <property type="entry name" value="protein disulfide-isomerase A2"/>
    <property type="match status" value="1"/>
</dbReference>
<dbReference type="AlphaFoldDB" id="A0A8S1KTR6"/>
<evidence type="ECO:0000256" key="2">
    <source>
        <dbReference type="ARBA" id="ARBA00004319"/>
    </source>
</evidence>
<dbReference type="InterPro" id="IPR017937">
    <property type="entry name" value="Thioredoxin_CS"/>
</dbReference>
<evidence type="ECO:0000256" key="8">
    <source>
        <dbReference type="ARBA" id="ARBA00023157"/>
    </source>
</evidence>
<organism evidence="15 16">
    <name type="scientific">Paramecium primaurelia</name>
    <dbReference type="NCBI Taxonomy" id="5886"/>
    <lineage>
        <taxon>Eukaryota</taxon>
        <taxon>Sar</taxon>
        <taxon>Alveolata</taxon>
        <taxon>Ciliophora</taxon>
        <taxon>Intramacronucleata</taxon>
        <taxon>Oligohymenophorea</taxon>
        <taxon>Peniculida</taxon>
        <taxon>Parameciidae</taxon>
        <taxon>Paramecium</taxon>
    </lineage>
</organism>
<dbReference type="Proteomes" id="UP000688137">
    <property type="component" value="Unassembled WGS sequence"/>
</dbReference>
<evidence type="ECO:0000256" key="6">
    <source>
        <dbReference type="ARBA" id="ARBA00022737"/>
    </source>
</evidence>
<dbReference type="OMA" id="REDYVWS"/>
<comment type="caution">
    <text evidence="15">The sequence shown here is derived from an EMBL/GenBank/DDBJ whole genome shotgun (WGS) entry which is preliminary data.</text>
</comment>
<keyword evidence="8 11" id="KW-1015">Disulfide bond</keyword>
<sequence length="483" mass="54247">MKSLLFISLLLATSLCAFQEEDNVMVLTSDTFQDAIDTFKFIMVEFYAPWCGHCKQLAPEYSAAAAELKRQGGDNYVPLAKVDATVESSVAEKFSIQGYPTIKFFINGQATDYEGGRTSGEIVAWINKKSGPPSTELNSVQDLESFLERVSSTPIVVFFGTSSDDNDFETFKQVAQQNDKVTFAHTFNPESAEKYNVSGKIVLFKSFDEKRNNFDQSVTTSNLENFINIYGNPIILPFNDKAINIIFQQRNNAVILFTDDSEAGVAAFDAFASVAGSFKDRIKFSFSKPNDGSGLFHRLAEYIGASTTNIPNIMLYDQLGGNGKYRFEDEITTESLRTFLTNFFDGKLTRYMKSEEVPATNDDPVKIVVGKNFRDLVINNDKDVLIEFYAPWCGHCKQLAPIYEGLAKKLLVNPNIIIAKCDATANEIEGVNIESFPTIKFWKNGQKDQIIDYNSGRDEVNFISFLKENTSHQWVDLDRVEEL</sequence>
<keyword evidence="6" id="KW-0677">Repeat</keyword>
<feature type="domain" description="Thioredoxin" evidence="14">
    <location>
        <begin position="346"/>
        <end position="471"/>
    </location>
</feature>
<dbReference type="GO" id="GO:0034976">
    <property type="term" value="P:response to endoplasmic reticulum stress"/>
    <property type="evidence" value="ECO:0007669"/>
    <property type="project" value="TreeGrafter"/>
</dbReference>
<comment type="subcellular location">
    <subcellularLocation>
        <location evidence="2">Endoplasmic reticulum lumen</location>
    </subcellularLocation>
</comment>
<dbReference type="InterPro" id="IPR005788">
    <property type="entry name" value="PDI_thioredoxin-like_dom"/>
</dbReference>
<dbReference type="PROSITE" id="PS00194">
    <property type="entry name" value="THIOREDOXIN_1"/>
    <property type="match status" value="2"/>
</dbReference>
<dbReference type="EC" id="5.3.4.1" evidence="4 13"/>
<dbReference type="Pfam" id="PF00085">
    <property type="entry name" value="Thioredoxin"/>
    <property type="match status" value="2"/>
</dbReference>
<accession>A0A8S1KTR6</accession>
<dbReference type="GO" id="GO:0005788">
    <property type="term" value="C:endoplasmic reticulum lumen"/>
    <property type="evidence" value="ECO:0007669"/>
    <property type="project" value="UniProtKB-SubCell"/>
</dbReference>
<feature type="chain" id="PRO_5039960682" description="Protein disulfide-isomerase" evidence="13">
    <location>
        <begin position="18"/>
        <end position="483"/>
    </location>
</feature>
<dbReference type="Pfam" id="PF13848">
    <property type="entry name" value="Thioredoxin_6"/>
    <property type="match status" value="1"/>
</dbReference>